<dbReference type="AlphaFoldDB" id="A0AB34L7H3"/>
<evidence type="ECO:0000313" key="2">
    <source>
        <dbReference type="Proteomes" id="UP000027850"/>
    </source>
</evidence>
<sequence length="52" mass="5708">MPGTDTNVTPDKDVPTMPIETIYQGDFLSPRKNASLLLLRPVIHAISSKTVK</sequence>
<protein>
    <submittedName>
        <fullName evidence="1">Uncharacterized protein</fullName>
    </submittedName>
</protein>
<dbReference type="EMBL" id="JNHK01000088">
    <property type="protein sequence ID" value="KDS37335.1"/>
    <property type="molecule type" value="Genomic_DNA"/>
</dbReference>
<evidence type="ECO:0000313" key="1">
    <source>
        <dbReference type="EMBL" id="KDS37335.1"/>
    </source>
</evidence>
<gene>
    <name evidence="1" type="ORF">M091_0496</name>
</gene>
<reference evidence="1 2" key="1">
    <citation type="submission" date="2014-04" db="EMBL/GenBank/DDBJ databases">
        <authorList>
            <person name="Sears C."/>
            <person name="Carroll K."/>
            <person name="Sack B.R."/>
            <person name="Qadri F."/>
            <person name="Myers L.L."/>
            <person name="Chung G.-T."/>
            <person name="Escheverria P."/>
            <person name="Fraser C.M."/>
            <person name="Sadzewicz L."/>
            <person name="Shefchek K.A."/>
            <person name="Tallon L."/>
            <person name="Das S.P."/>
            <person name="Daugherty S."/>
            <person name="Mongodin E.F."/>
        </authorList>
    </citation>
    <scope>NUCLEOTIDE SEQUENCE [LARGE SCALE GENOMIC DNA]</scope>
    <source>
        <strain evidence="1 2">3776 D15 i</strain>
    </source>
</reference>
<dbReference type="Proteomes" id="UP000027850">
    <property type="component" value="Unassembled WGS sequence"/>
</dbReference>
<accession>A0AB34L7H3</accession>
<name>A0AB34L7H3_PARDI</name>
<organism evidence="1 2">
    <name type="scientific">Parabacteroides distasonis str. 3776 D15 i</name>
    <dbReference type="NCBI Taxonomy" id="1339342"/>
    <lineage>
        <taxon>Bacteria</taxon>
        <taxon>Pseudomonadati</taxon>
        <taxon>Bacteroidota</taxon>
        <taxon>Bacteroidia</taxon>
        <taxon>Bacteroidales</taxon>
        <taxon>Tannerellaceae</taxon>
        <taxon>Parabacteroides</taxon>
    </lineage>
</organism>
<comment type="caution">
    <text evidence="1">The sequence shown here is derived from an EMBL/GenBank/DDBJ whole genome shotgun (WGS) entry which is preliminary data.</text>
</comment>
<proteinExistence type="predicted"/>